<evidence type="ECO:0000313" key="1">
    <source>
        <dbReference type="EMBL" id="MCI53552.1"/>
    </source>
</evidence>
<keyword evidence="2" id="KW-1185">Reference proteome</keyword>
<dbReference type="Proteomes" id="UP000265520">
    <property type="component" value="Unassembled WGS sequence"/>
</dbReference>
<dbReference type="AlphaFoldDB" id="A0A392SYK6"/>
<organism evidence="1 2">
    <name type="scientific">Trifolium medium</name>
    <dbReference type="NCBI Taxonomy" id="97028"/>
    <lineage>
        <taxon>Eukaryota</taxon>
        <taxon>Viridiplantae</taxon>
        <taxon>Streptophyta</taxon>
        <taxon>Embryophyta</taxon>
        <taxon>Tracheophyta</taxon>
        <taxon>Spermatophyta</taxon>
        <taxon>Magnoliopsida</taxon>
        <taxon>eudicotyledons</taxon>
        <taxon>Gunneridae</taxon>
        <taxon>Pentapetalae</taxon>
        <taxon>rosids</taxon>
        <taxon>fabids</taxon>
        <taxon>Fabales</taxon>
        <taxon>Fabaceae</taxon>
        <taxon>Papilionoideae</taxon>
        <taxon>50 kb inversion clade</taxon>
        <taxon>NPAAA clade</taxon>
        <taxon>Hologalegina</taxon>
        <taxon>IRL clade</taxon>
        <taxon>Trifolieae</taxon>
        <taxon>Trifolium</taxon>
    </lineage>
</organism>
<comment type="caution">
    <text evidence="1">The sequence shown here is derived from an EMBL/GenBank/DDBJ whole genome shotgun (WGS) entry which is preliminary data.</text>
</comment>
<dbReference type="EMBL" id="LXQA010464959">
    <property type="protein sequence ID" value="MCI53552.1"/>
    <property type="molecule type" value="Genomic_DNA"/>
</dbReference>
<reference evidence="1 2" key="1">
    <citation type="journal article" date="2018" name="Front. Plant Sci.">
        <title>Red Clover (Trifolium pratense) and Zigzag Clover (T. medium) - A Picture of Genomic Similarities and Differences.</title>
        <authorList>
            <person name="Dluhosova J."/>
            <person name="Istvanek J."/>
            <person name="Nedelnik J."/>
            <person name="Repkova J."/>
        </authorList>
    </citation>
    <scope>NUCLEOTIDE SEQUENCE [LARGE SCALE GENOMIC DNA]</scope>
    <source>
        <strain evidence="2">cv. 10/8</strain>
        <tissue evidence="1">Leaf</tissue>
    </source>
</reference>
<proteinExistence type="predicted"/>
<sequence>MLNATKANFDNTVAKIKCLNPDVELVTEYMNEMKEVKDDVLVSPSPDGDDV</sequence>
<protein>
    <submittedName>
        <fullName evidence="1">Uncharacterized protein</fullName>
    </submittedName>
</protein>
<name>A0A392SYK6_9FABA</name>
<accession>A0A392SYK6</accession>
<evidence type="ECO:0000313" key="2">
    <source>
        <dbReference type="Proteomes" id="UP000265520"/>
    </source>
</evidence>